<name>A0A399E231_9DEIN</name>
<gene>
    <name evidence="2" type="primary">proS_2</name>
    <name evidence="2" type="ORF">Mcate_01105</name>
</gene>
<dbReference type="PANTHER" id="PTHR30411">
    <property type="entry name" value="CYTOPLASMIC PROTEIN"/>
    <property type="match status" value="1"/>
</dbReference>
<dbReference type="CDD" id="cd04333">
    <property type="entry name" value="ProX_deacylase"/>
    <property type="match status" value="1"/>
</dbReference>
<dbReference type="EMBL" id="QWKX01000021">
    <property type="protein sequence ID" value="RIH77848.1"/>
    <property type="molecule type" value="Genomic_DNA"/>
</dbReference>
<feature type="domain" description="YbaK/aminoacyl-tRNA synthetase-associated" evidence="1">
    <location>
        <begin position="30"/>
        <end position="148"/>
    </location>
</feature>
<dbReference type="EC" id="6.1.1.15" evidence="2"/>
<evidence type="ECO:0000259" key="1">
    <source>
        <dbReference type="Pfam" id="PF04073"/>
    </source>
</evidence>
<dbReference type="OrthoDB" id="9798760at2"/>
<dbReference type="PANTHER" id="PTHR30411:SF1">
    <property type="entry name" value="CYTOPLASMIC PROTEIN"/>
    <property type="match status" value="1"/>
</dbReference>
<evidence type="ECO:0000313" key="3">
    <source>
        <dbReference type="Proteomes" id="UP000266089"/>
    </source>
</evidence>
<evidence type="ECO:0000313" key="2">
    <source>
        <dbReference type="EMBL" id="RIH77848.1"/>
    </source>
</evidence>
<proteinExistence type="predicted"/>
<dbReference type="InterPro" id="IPR007214">
    <property type="entry name" value="YbaK/aa-tRNA-synth-assoc-dom"/>
</dbReference>
<dbReference type="RefSeq" id="WP_027887697.1">
    <property type="nucleotide sequence ID" value="NZ_JBHSXZ010000047.1"/>
</dbReference>
<reference evidence="2 3" key="1">
    <citation type="submission" date="2018-08" db="EMBL/GenBank/DDBJ databases">
        <title>Meiothermus cateniformans JCM 15151 genome sequencing project.</title>
        <authorList>
            <person name="Da Costa M.S."/>
            <person name="Albuquerque L."/>
            <person name="Raposo P."/>
            <person name="Froufe H.J.C."/>
            <person name="Barroso C.S."/>
            <person name="Egas C."/>
        </authorList>
    </citation>
    <scope>NUCLEOTIDE SEQUENCE [LARGE SCALE GENOMIC DNA]</scope>
    <source>
        <strain evidence="2 3">JCM 15151</strain>
    </source>
</reference>
<dbReference type="InterPro" id="IPR036754">
    <property type="entry name" value="YbaK/aa-tRNA-synt-asso_dom_sf"/>
</dbReference>
<dbReference type="Pfam" id="PF04073">
    <property type="entry name" value="tRNA_edit"/>
    <property type="match status" value="1"/>
</dbReference>
<comment type="caution">
    <text evidence="2">The sequence shown here is derived from an EMBL/GenBank/DDBJ whole genome shotgun (WGS) entry which is preliminary data.</text>
</comment>
<dbReference type="Proteomes" id="UP000266089">
    <property type="component" value="Unassembled WGS sequence"/>
</dbReference>
<dbReference type="SUPFAM" id="SSF55826">
    <property type="entry name" value="YbaK/ProRS associated domain"/>
    <property type="match status" value="1"/>
</dbReference>
<sequence length="160" mass="16879">MKLSPSAQKVQEALNRRGFAHLQVQELSASTRTAQEAAAAVGCAVGQIVKSLVFRGAGSGKPYLLLVSGANRVDVARLEAHLGERLEKPDAEYVRRVTGFAIGGVPPVGHAQPLEALMDPDLFQYQRIYAAAGTPFALFGLSPEELLALTGGRVVALKSG</sequence>
<protein>
    <submittedName>
        <fullName evidence="2">Proline--tRNA ligase</fullName>
        <ecNumber evidence="2">6.1.1.15</ecNumber>
    </submittedName>
</protein>
<accession>A0A399E231</accession>
<organism evidence="2 3">
    <name type="scientific">Meiothermus taiwanensis</name>
    <dbReference type="NCBI Taxonomy" id="172827"/>
    <lineage>
        <taxon>Bacteria</taxon>
        <taxon>Thermotogati</taxon>
        <taxon>Deinococcota</taxon>
        <taxon>Deinococci</taxon>
        <taxon>Thermales</taxon>
        <taxon>Thermaceae</taxon>
        <taxon>Meiothermus</taxon>
    </lineage>
</organism>
<keyword evidence="2" id="KW-0436">Ligase</keyword>
<dbReference type="GO" id="GO:0002161">
    <property type="term" value="F:aminoacyl-tRNA deacylase activity"/>
    <property type="evidence" value="ECO:0007669"/>
    <property type="project" value="InterPro"/>
</dbReference>
<dbReference type="AlphaFoldDB" id="A0A399E231"/>
<dbReference type="GO" id="GO:0004827">
    <property type="term" value="F:proline-tRNA ligase activity"/>
    <property type="evidence" value="ECO:0007669"/>
    <property type="project" value="UniProtKB-EC"/>
</dbReference>
<dbReference type="Gene3D" id="3.90.960.10">
    <property type="entry name" value="YbaK/aminoacyl-tRNA synthetase-associated domain"/>
    <property type="match status" value="1"/>
</dbReference>